<gene>
    <name evidence="3" type="ORF">EM848_04810</name>
    <name evidence="2" type="ORF">EMO90_04860</name>
</gene>
<sequence length="351" mass="38970">MQITLIDENDYRRQMETKVLPALSACRDEGWFTPPVPKDLGPAPTSGRLHYVCYDAARFDAIKVAGADATFRGAIVISHGFTEFASKYSEMVWYFLLAGYSVCVLEHRGHGRSVRDVGDKSLVWIDDWRRYVSDLAAFAETIGQQYAGGSPLNLYAHSMGGGIGAAVLEQYPSLFDRAVLSAPMIAPATGMPNWAARILSEGLCAFGLGRHVVFGQGPFDPNLDMTEHQGASEARVRWYHHLRCEDSNRQTNAATFEWVRQALRLSSAVTQEKACANVETPILLFQADHDIWVLNQPQDRFVKTVRESGCEATLIHVPGSLHEIFSMPNAILGPYLSRILDFFDDRVTAAL</sequence>
<feature type="domain" description="Serine aminopeptidase S33" evidence="1">
    <location>
        <begin position="72"/>
        <end position="325"/>
    </location>
</feature>
<proteinExistence type="predicted"/>
<dbReference type="InterPro" id="IPR051044">
    <property type="entry name" value="MAG_DAG_Lipase"/>
</dbReference>
<dbReference type="AlphaFoldDB" id="A0A5J5DWQ1"/>
<keyword evidence="5" id="KW-1185">Reference proteome</keyword>
<dbReference type="Proteomes" id="UP000374630">
    <property type="component" value="Unassembled WGS sequence"/>
</dbReference>
<evidence type="ECO:0000313" key="5">
    <source>
        <dbReference type="Proteomes" id="UP000374630"/>
    </source>
</evidence>
<dbReference type="Proteomes" id="UP000345527">
    <property type="component" value="Unassembled WGS sequence"/>
</dbReference>
<accession>A0A5J5DWQ1</accession>
<evidence type="ECO:0000313" key="3">
    <source>
        <dbReference type="EMBL" id="KAA8823677.1"/>
    </source>
</evidence>
<comment type="caution">
    <text evidence="3">The sequence shown here is derived from an EMBL/GenBank/DDBJ whole genome shotgun (WGS) entry which is preliminary data.</text>
</comment>
<dbReference type="EMBL" id="RZOA01000007">
    <property type="protein sequence ID" value="KAA8823677.1"/>
    <property type="molecule type" value="Genomic_DNA"/>
</dbReference>
<reference evidence="4 5" key="1">
    <citation type="journal article" date="2019" name="Syst. Appl. Microbiol.">
        <title>Characterization of Bifidobacterium species in feaces of the Egyptian fruit bat: Description of B. vespertilionis sp. nov. and B. rousetti sp. nov.</title>
        <authorList>
            <person name="Modesto M."/>
            <person name="Satti M."/>
            <person name="Watanabe K."/>
            <person name="Puglisi E."/>
            <person name="Morelli L."/>
            <person name="Huang C.-H."/>
            <person name="Liou J.-S."/>
            <person name="Miyashita M."/>
            <person name="Tamura T."/>
            <person name="Saito S."/>
            <person name="Mori K."/>
            <person name="Huang L."/>
            <person name="Sciavilla P."/>
            <person name="Sandri C."/>
            <person name="Spiezio C."/>
            <person name="Vitali F."/>
            <person name="Cavalieri D."/>
            <person name="Perpetuini G."/>
            <person name="Tofalo R."/>
            <person name="Bonetti A."/>
            <person name="Arita M."/>
            <person name="Mattarelli P."/>
        </authorList>
    </citation>
    <scope>NUCLEOTIDE SEQUENCE [LARGE SCALE GENOMIC DNA]</scope>
    <source>
        <strain evidence="2 5">RST16</strain>
        <strain evidence="3 4">RST8</strain>
    </source>
</reference>
<dbReference type="PANTHER" id="PTHR11614">
    <property type="entry name" value="PHOSPHOLIPASE-RELATED"/>
    <property type="match status" value="1"/>
</dbReference>
<organism evidence="3 4">
    <name type="scientific">Bifidobacterium vespertilionis</name>
    <dbReference type="NCBI Taxonomy" id="2562524"/>
    <lineage>
        <taxon>Bacteria</taxon>
        <taxon>Bacillati</taxon>
        <taxon>Actinomycetota</taxon>
        <taxon>Actinomycetes</taxon>
        <taxon>Bifidobacteriales</taxon>
        <taxon>Bifidobacteriaceae</taxon>
        <taxon>Bifidobacterium</taxon>
    </lineage>
</organism>
<dbReference type="InterPro" id="IPR022742">
    <property type="entry name" value="Hydrolase_4"/>
</dbReference>
<dbReference type="RefSeq" id="WP_150353805.1">
    <property type="nucleotide sequence ID" value="NZ_JAFEJW010000004.1"/>
</dbReference>
<dbReference type="OrthoDB" id="9806902at2"/>
<name>A0A5J5DWQ1_9BIFI</name>
<dbReference type="SUPFAM" id="SSF53474">
    <property type="entry name" value="alpha/beta-Hydrolases"/>
    <property type="match status" value="1"/>
</dbReference>
<evidence type="ECO:0000313" key="2">
    <source>
        <dbReference type="EMBL" id="KAA8821122.1"/>
    </source>
</evidence>
<dbReference type="InterPro" id="IPR029058">
    <property type="entry name" value="AB_hydrolase_fold"/>
</dbReference>
<protein>
    <submittedName>
        <fullName evidence="3">Alpha/beta hydrolase</fullName>
    </submittedName>
</protein>
<evidence type="ECO:0000259" key="1">
    <source>
        <dbReference type="Pfam" id="PF12146"/>
    </source>
</evidence>
<evidence type="ECO:0000313" key="4">
    <source>
        <dbReference type="Proteomes" id="UP000345527"/>
    </source>
</evidence>
<keyword evidence="3" id="KW-0378">Hydrolase</keyword>
<dbReference type="EMBL" id="RZNZ01000005">
    <property type="protein sequence ID" value="KAA8821122.1"/>
    <property type="molecule type" value="Genomic_DNA"/>
</dbReference>
<dbReference type="Pfam" id="PF12146">
    <property type="entry name" value="Hydrolase_4"/>
    <property type="match status" value="1"/>
</dbReference>
<dbReference type="Gene3D" id="3.40.50.1820">
    <property type="entry name" value="alpha/beta hydrolase"/>
    <property type="match status" value="1"/>
</dbReference>
<dbReference type="GO" id="GO:0016787">
    <property type="term" value="F:hydrolase activity"/>
    <property type="evidence" value="ECO:0007669"/>
    <property type="project" value="UniProtKB-KW"/>
</dbReference>